<dbReference type="PANTHER" id="PTHR13948:SF3">
    <property type="entry name" value="FI21118P1"/>
    <property type="match status" value="1"/>
</dbReference>
<feature type="compositionally biased region" description="Basic and acidic residues" evidence="4">
    <location>
        <begin position="161"/>
        <end position="201"/>
    </location>
</feature>
<evidence type="ECO:0000256" key="1">
    <source>
        <dbReference type="ARBA" id="ARBA00004123"/>
    </source>
</evidence>
<protein>
    <recommendedName>
        <fullName evidence="5">RRM domain-containing protein</fullName>
    </recommendedName>
</protein>
<keyword evidence="2" id="KW-0539">Nucleus</keyword>
<feature type="compositionally biased region" description="Polar residues" evidence="4">
    <location>
        <begin position="126"/>
        <end position="140"/>
    </location>
</feature>
<feature type="compositionally biased region" description="Polar residues" evidence="4">
    <location>
        <begin position="104"/>
        <end position="118"/>
    </location>
</feature>
<dbReference type="InterPro" id="IPR035979">
    <property type="entry name" value="RBD_domain_sf"/>
</dbReference>
<organism evidence="6 7">
    <name type="scientific">Clytia hemisphaerica</name>
    <dbReference type="NCBI Taxonomy" id="252671"/>
    <lineage>
        <taxon>Eukaryota</taxon>
        <taxon>Metazoa</taxon>
        <taxon>Cnidaria</taxon>
        <taxon>Hydrozoa</taxon>
        <taxon>Hydroidolina</taxon>
        <taxon>Leptothecata</taxon>
        <taxon>Obeliida</taxon>
        <taxon>Clytiidae</taxon>
        <taxon>Clytia</taxon>
    </lineage>
</organism>
<sequence length="523" mass="61224">MAAPGYGSRQQMHGNRGNNFNNGRFDSNQGNFRNHGNGNDHFRNDGNRRNFTNNGDPFRNNSDPYRDNEGRQGNINDPFREDNNKEHYSNHENFINDSDPYRNDGNQGNFHGNQTGNYGQEHDNRFVNTNEGHFNAQRENNFGGEDDFCHPKLRGGGRVSPRLDKPEHRSYDEVVGRDYNSRSPDRRQERRRGDYDRDYSSRRRRSRTRSRSRERNSSRSSRNRSRSRERRRERSPGYRHERDDSRDRRASRYEREGRDNGDNNRESEYRRSLASSSTSLSRDDRYHRDDHSRTGNVAGTTSSTSKFDLIQPSPTVIIQSLHLEAQEKDIEAILKEDGFVAKNVSVIRERNSESRGFAFVDFDNENMARDWIIKRQQKLVILGQRSVLNYSRNKKQQQPNQQQQPTHVADWTCNKCNGLNFGSRHKFGEPFVCFKCNTIRDESDVQRQDQHQQNKDSSVCANPCNVLMIRGMDFSTEEEKIRMEVVKLTSKVLYDVRLIRDKITDMSRGFAFIELGTTEVFLF</sequence>
<dbReference type="EnsemblMetazoa" id="CLYHEMT011553.1">
    <property type="protein sequence ID" value="CLYHEMP011553.1"/>
    <property type="gene ID" value="CLYHEMG011553"/>
</dbReference>
<dbReference type="Gene3D" id="3.30.70.330">
    <property type="match status" value="2"/>
</dbReference>
<dbReference type="SUPFAM" id="SSF54928">
    <property type="entry name" value="RNA-binding domain, RBD"/>
    <property type="match status" value="2"/>
</dbReference>
<dbReference type="SMART" id="SM00360">
    <property type="entry name" value="RRM"/>
    <property type="match status" value="1"/>
</dbReference>
<evidence type="ECO:0000259" key="5">
    <source>
        <dbReference type="PROSITE" id="PS50102"/>
    </source>
</evidence>
<feature type="compositionally biased region" description="Polar residues" evidence="4">
    <location>
        <begin position="294"/>
        <end position="307"/>
    </location>
</feature>
<dbReference type="AlphaFoldDB" id="A0A7M5VE87"/>
<dbReference type="InterPro" id="IPR012677">
    <property type="entry name" value="Nucleotide-bd_a/b_plait_sf"/>
</dbReference>
<dbReference type="GO" id="GO:0003723">
    <property type="term" value="F:RNA binding"/>
    <property type="evidence" value="ECO:0007669"/>
    <property type="project" value="UniProtKB-UniRule"/>
</dbReference>
<evidence type="ECO:0000256" key="4">
    <source>
        <dbReference type="SAM" id="MobiDB-lite"/>
    </source>
</evidence>
<feature type="compositionally biased region" description="Basic and acidic residues" evidence="4">
    <location>
        <begin position="281"/>
        <end position="293"/>
    </location>
</feature>
<feature type="domain" description="RRM" evidence="5">
    <location>
        <begin position="314"/>
        <end position="393"/>
    </location>
</feature>
<accession>A0A7M5VE87</accession>
<feature type="compositionally biased region" description="Polar residues" evidence="4">
    <location>
        <begin position="26"/>
        <end position="37"/>
    </location>
</feature>
<dbReference type="Proteomes" id="UP000594262">
    <property type="component" value="Unplaced"/>
</dbReference>
<evidence type="ECO:0000256" key="2">
    <source>
        <dbReference type="ARBA" id="ARBA00023242"/>
    </source>
</evidence>
<feature type="compositionally biased region" description="Polar residues" evidence="4">
    <location>
        <begin position="49"/>
        <end position="63"/>
    </location>
</feature>
<evidence type="ECO:0000313" key="7">
    <source>
        <dbReference type="Proteomes" id="UP000594262"/>
    </source>
</evidence>
<feature type="region of interest" description="Disordered" evidence="4">
    <location>
        <begin position="1"/>
        <end position="307"/>
    </location>
</feature>
<evidence type="ECO:0000256" key="3">
    <source>
        <dbReference type="PROSITE-ProRule" id="PRU00176"/>
    </source>
</evidence>
<dbReference type="GO" id="GO:0005634">
    <property type="term" value="C:nucleus"/>
    <property type="evidence" value="ECO:0007669"/>
    <property type="project" value="UniProtKB-SubCell"/>
</dbReference>
<dbReference type="PANTHER" id="PTHR13948">
    <property type="entry name" value="RNA-BINDING PROTEIN"/>
    <property type="match status" value="1"/>
</dbReference>
<evidence type="ECO:0000313" key="6">
    <source>
        <dbReference type="EnsemblMetazoa" id="CLYHEMP011553.1"/>
    </source>
</evidence>
<keyword evidence="7" id="KW-1185">Reference proteome</keyword>
<dbReference type="Pfam" id="PF00076">
    <property type="entry name" value="RRM_1"/>
    <property type="match status" value="1"/>
</dbReference>
<proteinExistence type="predicted"/>
<feature type="compositionally biased region" description="Basic and acidic residues" evidence="4">
    <location>
        <begin position="38"/>
        <end position="48"/>
    </location>
</feature>
<comment type="subcellular location">
    <subcellularLocation>
        <location evidence="1">Nucleus</location>
    </subcellularLocation>
</comment>
<dbReference type="PROSITE" id="PS50102">
    <property type="entry name" value="RRM"/>
    <property type="match status" value="1"/>
</dbReference>
<dbReference type="InterPro" id="IPR000504">
    <property type="entry name" value="RRM_dom"/>
</dbReference>
<feature type="compositionally biased region" description="Low complexity" evidence="4">
    <location>
        <begin position="14"/>
        <end position="25"/>
    </location>
</feature>
<keyword evidence="3" id="KW-0694">RNA-binding</keyword>
<dbReference type="OrthoDB" id="29221at2759"/>
<feature type="compositionally biased region" description="Basic and acidic residues" evidence="4">
    <location>
        <begin position="78"/>
        <end position="90"/>
    </location>
</feature>
<feature type="compositionally biased region" description="Basic and acidic residues" evidence="4">
    <location>
        <begin position="230"/>
        <end position="271"/>
    </location>
</feature>
<dbReference type="GO" id="GO:0000398">
    <property type="term" value="P:mRNA splicing, via spliceosome"/>
    <property type="evidence" value="ECO:0007669"/>
    <property type="project" value="TreeGrafter"/>
</dbReference>
<name>A0A7M5VE87_9CNID</name>
<reference evidence="6" key="1">
    <citation type="submission" date="2021-01" db="UniProtKB">
        <authorList>
            <consortium name="EnsemblMetazoa"/>
        </authorList>
    </citation>
    <scope>IDENTIFICATION</scope>
</reference>